<protein>
    <submittedName>
        <fullName evidence="1">Uncharacterized protein</fullName>
    </submittedName>
</protein>
<dbReference type="EMBL" id="BARS01037011">
    <property type="protein sequence ID" value="GAG21450.1"/>
    <property type="molecule type" value="Genomic_DNA"/>
</dbReference>
<gene>
    <name evidence="1" type="ORF">S01H1_56802</name>
</gene>
<comment type="caution">
    <text evidence="1">The sequence shown here is derived from an EMBL/GenBank/DDBJ whole genome shotgun (WGS) entry which is preliminary data.</text>
</comment>
<reference evidence="1" key="1">
    <citation type="journal article" date="2014" name="Front. Microbiol.">
        <title>High frequency of phylogenetically diverse reductive dehalogenase-homologous genes in deep subseafloor sedimentary metagenomes.</title>
        <authorList>
            <person name="Kawai M."/>
            <person name="Futagami T."/>
            <person name="Toyoda A."/>
            <person name="Takaki Y."/>
            <person name="Nishi S."/>
            <person name="Hori S."/>
            <person name="Arai W."/>
            <person name="Tsubouchi T."/>
            <person name="Morono Y."/>
            <person name="Uchiyama I."/>
            <person name="Ito T."/>
            <person name="Fujiyama A."/>
            <person name="Inagaki F."/>
            <person name="Takami H."/>
        </authorList>
    </citation>
    <scope>NUCLEOTIDE SEQUENCE</scope>
    <source>
        <strain evidence="1">Expedition CK06-06</strain>
    </source>
</reference>
<proteinExistence type="predicted"/>
<feature type="non-terminal residue" evidence="1">
    <location>
        <position position="155"/>
    </location>
</feature>
<sequence>MDILKYIQLGTNAKEYFNYDGNPLPIRPLSTYEMDQIFLTVIKEGITQSTFKTLIELKMNLINPNDQIILDQNKYTEFAYYYHQVDYWTVYYSMKDFQPEGFSMPDYDEEFKDKYKDWNQENPKGYYIVREMKFVHDIARDIKNMTSQPPEQIIE</sequence>
<dbReference type="AlphaFoldDB" id="X0VTB9"/>
<name>X0VTB9_9ZZZZ</name>
<evidence type="ECO:0000313" key="1">
    <source>
        <dbReference type="EMBL" id="GAG21450.1"/>
    </source>
</evidence>
<accession>X0VTB9</accession>
<organism evidence="1">
    <name type="scientific">marine sediment metagenome</name>
    <dbReference type="NCBI Taxonomy" id="412755"/>
    <lineage>
        <taxon>unclassified sequences</taxon>
        <taxon>metagenomes</taxon>
        <taxon>ecological metagenomes</taxon>
    </lineage>
</organism>